<keyword evidence="3" id="KW-0677">Repeat</keyword>
<keyword evidence="5" id="KW-0804">Transcription</keyword>
<dbReference type="GO" id="GO:0000439">
    <property type="term" value="C:transcription factor TFIIH core complex"/>
    <property type="evidence" value="ECO:0007669"/>
    <property type="project" value="InterPro"/>
</dbReference>
<evidence type="ECO:0000256" key="6">
    <source>
        <dbReference type="ARBA" id="ARBA00023242"/>
    </source>
</evidence>
<dbReference type="InterPro" id="IPR005607">
    <property type="entry name" value="BSD_dom"/>
</dbReference>
<accession>G8BSL5</accession>
<reference evidence="9 10" key="1">
    <citation type="journal article" date="2011" name="Proc. Natl. Acad. Sci. U.S.A.">
        <title>Evolutionary erosion of yeast sex chromosomes by mating-type switching accidents.</title>
        <authorList>
            <person name="Gordon J.L."/>
            <person name="Armisen D."/>
            <person name="Proux-Wera E."/>
            <person name="Oheigeartaigh S.S."/>
            <person name="Byrne K.P."/>
            <person name="Wolfe K.H."/>
        </authorList>
    </citation>
    <scope>NUCLEOTIDE SEQUENCE [LARGE SCALE GENOMIC DNA]</scope>
    <source>
        <strain evidence="10">ATCC 24235 / CBS 4417 / NBRC 1672 / NRRL Y-8282 / UCD 70-5</strain>
    </source>
</reference>
<dbReference type="PANTHER" id="PTHR12856">
    <property type="entry name" value="TRANSCRIPTION INITIATION FACTOR IIH-RELATED"/>
    <property type="match status" value="1"/>
</dbReference>
<dbReference type="EMBL" id="HE612859">
    <property type="protein sequence ID" value="CCE62836.1"/>
    <property type="molecule type" value="Genomic_DNA"/>
</dbReference>
<dbReference type="OrthoDB" id="360521at2759"/>
<dbReference type="GO" id="GO:0006351">
    <property type="term" value="P:DNA-templated transcription"/>
    <property type="evidence" value="ECO:0007669"/>
    <property type="project" value="InterPro"/>
</dbReference>
<dbReference type="SUPFAM" id="SSF50729">
    <property type="entry name" value="PH domain-like"/>
    <property type="match status" value="1"/>
</dbReference>
<dbReference type="STRING" id="1071381.G8BSL5"/>
<dbReference type="RefSeq" id="XP_003685270.1">
    <property type="nucleotide sequence ID" value="XM_003685222.1"/>
</dbReference>
<dbReference type="Pfam" id="PF03909">
    <property type="entry name" value="BSD"/>
    <property type="match status" value="2"/>
</dbReference>
<dbReference type="Proteomes" id="UP000005666">
    <property type="component" value="Chromosome 4"/>
</dbReference>
<dbReference type="Pfam" id="PF08567">
    <property type="entry name" value="PH_TFIIH"/>
    <property type="match status" value="1"/>
</dbReference>
<evidence type="ECO:0000256" key="5">
    <source>
        <dbReference type="ARBA" id="ARBA00023163"/>
    </source>
</evidence>
<keyword evidence="4" id="KW-0805">Transcription regulation</keyword>
<protein>
    <recommendedName>
        <fullName evidence="8">BSD domain-containing protein</fullName>
    </recommendedName>
</protein>
<evidence type="ECO:0000256" key="4">
    <source>
        <dbReference type="ARBA" id="ARBA00023015"/>
    </source>
</evidence>
<sequence>MSHSGAAVFKKVSGIITIDEDHSPAILTWRSTDGDKTSVIELDGIDKLQATPASSEKMMLRLIGIVDESKKIKDNDGNEVLPKPVTYMFMFNNRIVMDNIKVTLQHIISRYKDTQAYEEKSRRETGGESVDSTPVVSTPLINTRKLDDSLSRKKLLSNFKLQQSLLRENKTLMKTFQETVMSSGLPADEFWSTRIALLRAFALSTSQKVGPYNVLSSIKPVASSDNKVNVNIPREKIMSIFQTFPIVNKAYMDNVPKNFKEPEFWARFFASKLFRKLRGERISPNDRGDVIIDRYLTLDEDYDRQDDISLQHAVKKTIDINANAEDDPVLKGNRPDMTMQPGKDVNGNSDGVVDILRGMNRLGEKMMRSLENEYSRTKLKNTDMETEEKEELDIGDLRDAKVAEYAVIKLKYKTNQPVSKSIDENVTGISKDNLIKSIEEATNSLSSQIDLSLVVSNKDYITKSNNAVMEAVKINAKQAEHNSFDTVLGAFVSKGATEDEEAKSDIPIELLDGCRLLHGTCCEFLKHFYIHFQSGEAKQADSVKKLYEHLKTCRGKIKELLSDVHNGDGEAMANSCKIYLDPVLTSINLAISKYDEIVKAIIESQ</sequence>
<dbReference type="InterPro" id="IPR013876">
    <property type="entry name" value="TFIIH_BTF_p62_N"/>
</dbReference>
<feature type="domain" description="BSD" evidence="8">
    <location>
        <begin position="224"/>
        <end position="276"/>
    </location>
</feature>
<dbReference type="SMART" id="SM00751">
    <property type="entry name" value="BSD"/>
    <property type="match status" value="2"/>
</dbReference>
<keyword evidence="6" id="KW-0539">Nucleus</keyword>
<comment type="subcellular location">
    <subcellularLocation>
        <location evidence="1">Nucleus</location>
    </subcellularLocation>
</comment>
<dbReference type="InterPro" id="IPR027079">
    <property type="entry name" value="Tfb1/GTF2H1"/>
</dbReference>
<proteinExistence type="inferred from homology"/>
<dbReference type="eggNOG" id="KOG2074">
    <property type="taxonomic scope" value="Eukaryota"/>
</dbReference>
<dbReference type="InterPro" id="IPR011993">
    <property type="entry name" value="PH-like_dom_sf"/>
</dbReference>
<dbReference type="HOGENOM" id="CLU_019188_0_0_1"/>
<evidence type="ECO:0000256" key="2">
    <source>
        <dbReference type="ARBA" id="ARBA00009448"/>
    </source>
</evidence>
<dbReference type="PROSITE" id="PS50858">
    <property type="entry name" value="BSD"/>
    <property type="match status" value="2"/>
</dbReference>
<dbReference type="CDD" id="cd13229">
    <property type="entry name" value="PH_TFIIH"/>
    <property type="match status" value="1"/>
</dbReference>
<organism evidence="9 10">
    <name type="scientific">Tetrapisispora phaffii (strain ATCC 24235 / CBS 4417 / NBRC 1672 / NRRL Y-8282 / UCD 70-5)</name>
    <name type="common">Yeast</name>
    <name type="synonym">Fabospora phaffii</name>
    <dbReference type="NCBI Taxonomy" id="1071381"/>
    <lineage>
        <taxon>Eukaryota</taxon>
        <taxon>Fungi</taxon>
        <taxon>Dikarya</taxon>
        <taxon>Ascomycota</taxon>
        <taxon>Saccharomycotina</taxon>
        <taxon>Saccharomycetes</taxon>
        <taxon>Saccharomycetales</taxon>
        <taxon>Saccharomycetaceae</taxon>
        <taxon>Tetrapisispora</taxon>
    </lineage>
</organism>
<dbReference type="OMA" id="NRPNFDM"/>
<evidence type="ECO:0000313" key="10">
    <source>
        <dbReference type="Proteomes" id="UP000005666"/>
    </source>
</evidence>
<name>G8BSL5_TETPH</name>
<dbReference type="KEGG" id="tpf:TPHA_0D01980"/>
<feature type="region of interest" description="Disordered" evidence="7">
    <location>
        <begin position="325"/>
        <end position="350"/>
    </location>
</feature>
<keyword evidence="10" id="KW-1185">Reference proteome</keyword>
<dbReference type="SUPFAM" id="SSF140383">
    <property type="entry name" value="BSD domain-like"/>
    <property type="match status" value="2"/>
</dbReference>
<evidence type="ECO:0000256" key="1">
    <source>
        <dbReference type="ARBA" id="ARBA00004123"/>
    </source>
</evidence>
<evidence type="ECO:0000259" key="8">
    <source>
        <dbReference type="PROSITE" id="PS50858"/>
    </source>
</evidence>
<evidence type="ECO:0000313" key="9">
    <source>
        <dbReference type="EMBL" id="CCE62836.1"/>
    </source>
</evidence>
<gene>
    <name evidence="9" type="primary">TPHA0D01980</name>
    <name evidence="9" type="ordered locus">TPHA_0D01980</name>
</gene>
<dbReference type="AlphaFoldDB" id="G8BSL5"/>
<dbReference type="Gene3D" id="2.30.29.30">
    <property type="entry name" value="Pleckstrin-homology domain (PH domain)/Phosphotyrosine-binding domain (PTB)"/>
    <property type="match status" value="1"/>
</dbReference>
<dbReference type="InterPro" id="IPR035925">
    <property type="entry name" value="BSD_dom_sf"/>
</dbReference>
<dbReference type="GO" id="GO:0006289">
    <property type="term" value="P:nucleotide-excision repair"/>
    <property type="evidence" value="ECO:0007669"/>
    <property type="project" value="InterPro"/>
</dbReference>
<comment type="similarity">
    <text evidence="2">Belongs to the TFB1 family.</text>
</comment>
<dbReference type="GeneID" id="11534262"/>
<evidence type="ECO:0000256" key="7">
    <source>
        <dbReference type="SAM" id="MobiDB-lite"/>
    </source>
</evidence>
<feature type="domain" description="BSD" evidence="8">
    <location>
        <begin position="161"/>
        <end position="202"/>
    </location>
</feature>
<evidence type="ECO:0000256" key="3">
    <source>
        <dbReference type="ARBA" id="ARBA00022737"/>
    </source>
</evidence>